<evidence type="ECO:0000256" key="2">
    <source>
        <dbReference type="ARBA" id="ARBA00023219"/>
    </source>
</evidence>
<keyword evidence="2" id="KW-0231">Viral genome packaging</keyword>
<organism evidence="3 4">
    <name type="scientific">Nicoliella lavandulae</name>
    <dbReference type="NCBI Taxonomy" id="3082954"/>
    <lineage>
        <taxon>Bacteria</taxon>
        <taxon>Bacillati</taxon>
        <taxon>Bacillota</taxon>
        <taxon>Bacilli</taxon>
        <taxon>Lactobacillales</taxon>
        <taxon>Lactobacillaceae</taxon>
        <taxon>Nicoliella</taxon>
    </lineage>
</organism>
<gene>
    <name evidence="3" type="ORF">R4146_07685</name>
</gene>
<comment type="caution">
    <text evidence="3">The sequence shown here is derived from an EMBL/GenBank/DDBJ whole genome shotgun (WGS) entry which is preliminary data.</text>
</comment>
<sequence length="177" mass="20060">MTKLNKRQREFAIQYVKTGNATESAKSAGYKDKTAYSVGNRLLKNVEVKSYINSLQRDSFKRDIMTAEEALSTLSHIARGDVMTTQFVSGPLGTDEVQVPPTFAERNSALKEILKRIPYMTQEDKLKLLGMQQKQSEKDVDIAIKKRKLEILNGANDENIDQVSKLLDKVDEIYTNK</sequence>
<dbReference type="InterPro" id="IPR038713">
    <property type="entry name" value="Terminase_Gp1_N_sf"/>
</dbReference>
<reference evidence="3 4" key="1">
    <citation type="submission" date="2023-10" db="EMBL/GenBank/DDBJ databases">
        <title>Nicoliella lavandulae sp. nov. isolated from Lavandula angustifolia flowers.</title>
        <authorList>
            <person name="Alcantara C."/>
            <person name="Zuniga M."/>
            <person name="Landete J.M."/>
            <person name="Monedero V."/>
        </authorList>
    </citation>
    <scope>NUCLEOTIDE SEQUENCE [LARGE SCALE GENOMIC DNA]</scope>
    <source>
        <strain evidence="3 4">Es01</strain>
    </source>
</reference>
<keyword evidence="4" id="KW-1185">Reference proteome</keyword>
<dbReference type="InterPro" id="IPR005335">
    <property type="entry name" value="Terminase_ssu"/>
</dbReference>
<keyword evidence="1" id="KW-1188">Viral release from host cell</keyword>
<evidence type="ECO:0000313" key="4">
    <source>
        <dbReference type="Proteomes" id="UP001370590"/>
    </source>
</evidence>
<accession>A0ABU8SP49</accession>
<dbReference type="InterPro" id="IPR052404">
    <property type="entry name" value="SPP1-like_terminase"/>
</dbReference>
<dbReference type="PANTHER" id="PTHR41328:SF2">
    <property type="entry name" value="TERMINASE SMALL SUBUNIT"/>
    <property type="match status" value="1"/>
</dbReference>
<evidence type="ECO:0000313" key="3">
    <source>
        <dbReference type="EMBL" id="MEJ6401022.1"/>
    </source>
</evidence>
<proteinExistence type="predicted"/>
<dbReference type="Gene3D" id="1.10.10.1400">
    <property type="entry name" value="Terminase, small subunit, N-terminal DNA-binding domain, HTH motif"/>
    <property type="match status" value="1"/>
</dbReference>
<dbReference type="PANTHER" id="PTHR41328">
    <property type="entry name" value="TERMINASE SMALL SUBUNIT-RELATED"/>
    <property type="match status" value="1"/>
</dbReference>
<protein>
    <submittedName>
        <fullName evidence="3">Terminase small subunit</fullName>
    </submittedName>
</protein>
<evidence type="ECO:0000256" key="1">
    <source>
        <dbReference type="ARBA" id="ARBA00022612"/>
    </source>
</evidence>
<dbReference type="RefSeq" id="WP_339960870.1">
    <property type="nucleotide sequence ID" value="NZ_JAWMWH010000003.1"/>
</dbReference>
<name>A0ABU8SP49_9LACO</name>
<dbReference type="Proteomes" id="UP001370590">
    <property type="component" value="Unassembled WGS sequence"/>
</dbReference>
<dbReference type="EMBL" id="JAWMWH010000003">
    <property type="protein sequence ID" value="MEJ6401022.1"/>
    <property type="molecule type" value="Genomic_DNA"/>
</dbReference>
<dbReference type="Pfam" id="PF03592">
    <property type="entry name" value="Terminase_2"/>
    <property type="match status" value="1"/>
</dbReference>